<feature type="domain" description="Acyl-CoA thioesterase-like N-terminal HotDog" evidence="2">
    <location>
        <begin position="58"/>
        <end position="140"/>
    </location>
</feature>
<evidence type="ECO:0000259" key="2">
    <source>
        <dbReference type="Pfam" id="PF13622"/>
    </source>
</evidence>
<dbReference type="InterPro" id="IPR049449">
    <property type="entry name" value="TesB_ACOT8-like_N"/>
</dbReference>
<organism evidence="4 5">
    <name type="scientific">Nocardia testacea</name>
    <dbReference type="NCBI Taxonomy" id="248551"/>
    <lineage>
        <taxon>Bacteria</taxon>
        <taxon>Bacillati</taxon>
        <taxon>Actinomycetota</taxon>
        <taxon>Actinomycetes</taxon>
        <taxon>Mycobacteriales</taxon>
        <taxon>Nocardiaceae</taxon>
        <taxon>Nocardia</taxon>
    </lineage>
</organism>
<dbReference type="EMBL" id="JBIRYL010000002">
    <property type="protein sequence ID" value="MFI2230956.1"/>
    <property type="molecule type" value="Genomic_DNA"/>
</dbReference>
<dbReference type="InterPro" id="IPR049450">
    <property type="entry name" value="ACOT8-like_C"/>
</dbReference>
<feature type="region of interest" description="Disordered" evidence="1">
    <location>
        <begin position="1"/>
        <end position="70"/>
    </location>
</feature>
<sequence>MHSSARRAKSSGSGGTVGTEIEQTARRRPGRTDNEVSEAFYLPDPTDPQRFVSTELTRGPWSPDAQHAGPPSALLGHVIERCEPRPGFQVGRVAVEILGPVPLVPLTAQARLVRPGRSVELIEATLSTDRGPVMRAAAWRFKLAEPELEIPEHLLPTGARPGPDQTPAPEPFPSSQPVGFHTGIEYRYVTGSFREPGPAVCWVRLKYPIVAGTAPSPLERTLAAADSGNGVSAVLDWDRYLFINTDLTVTLHRQPAGEWVCLDAVTHPQPHGIGLAESALFDEKGPLGRSTQTLFLGPR</sequence>
<dbReference type="SUPFAM" id="SSF54637">
    <property type="entry name" value="Thioesterase/thiol ester dehydrase-isomerase"/>
    <property type="match status" value="1"/>
</dbReference>
<dbReference type="RefSeq" id="WP_397062297.1">
    <property type="nucleotide sequence ID" value="NZ_JBIRYL010000002.1"/>
</dbReference>
<protein>
    <submittedName>
        <fullName evidence="4">Thioesterase family protein</fullName>
    </submittedName>
</protein>
<dbReference type="InterPro" id="IPR042171">
    <property type="entry name" value="Acyl-CoA_hotdog"/>
</dbReference>
<proteinExistence type="predicted"/>
<dbReference type="Gene3D" id="2.40.160.210">
    <property type="entry name" value="Acyl-CoA thioesterase, double hotdog domain"/>
    <property type="match status" value="1"/>
</dbReference>
<evidence type="ECO:0000259" key="3">
    <source>
        <dbReference type="Pfam" id="PF20789"/>
    </source>
</evidence>
<dbReference type="Pfam" id="PF13622">
    <property type="entry name" value="4HBT_3"/>
    <property type="match status" value="1"/>
</dbReference>
<evidence type="ECO:0000313" key="5">
    <source>
        <dbReference type="Proteomes" id="UP001611494"/>
    </source>
</evidence>
<reference evidence="4 5" key="1">
    <citation type="submission" date="2024-10" db="EMBL/GenBank/DDBJ databases">
        <title>The Natural Products Discovery Center: Release of the First 8490 Sequenced Strains for Exploring Actinobacteria Biosynthetic Diversity.</title>
        <authorList>
            <person name="Kalkreuter E."/>
            <person name="Kautsar S.A."/>
            <person name="Yang D."/>
            <person name="Bader C.D."/>
            <person name="Teijaro C.N."/>
            <person name="Fluegel L."/>
            <person name="Davis C.M."/>
            <person name="Simpson J.R."/>
            <person name="Lauterbach L."/>
            <person name="Steele A.D."/>
            <person name="Gui C."/>
            <person name="Meng S."/>
            <person name="Li G."/>
            <person name="Viehrig K."/>
            <person name="Ye F."/>
            <person name="Su P."/>
            <person name="Kiefer A.F."/>
            <person name="Nichols A."/>
            <person name="Cepeda A.J."/>
            <person name="Yan W."/>
            <person name="Fan B."/>
            <person name="Jiang Y."/>
            <person name="Adhikari A."/>
            <person name="Zheng C.-J."/>
            <person name="Schuster L."/>
            <person name="Cowan T.M."/>
            <person name="Smanski M.J."/>
            <person name="Chevrette M.G."/>
            <person name="De Carvalho L.P.S."/>
            <person name="Shen B."/>
        </authorList>
    </citation>
    <scope>NUCLEOTIDE SEQUENCE [LARGE SCALE GENOMIC DNA]</scope>
    <source>
        <strain evidence="4 5">NPDC019377</strain>
    </source>
</reference>
<gene>
    <name evidence="4" type="ORF">ACH49Z_14015</name>
</gene>
<keyword evidence="5" id="KW-1185">Reference proteome</keyword>
<accession>A0ABW7W005</accession>
<evidence type="ECO:0000256" key="1">
    <source>
        <dbReference type="SAM" id="MobiDB-lite"/>
    </source>
</evidence>
<name>A0ABW7W005_9NOCA</name>
<evidence type="ECO:0000313" key="4">
    <source>
        <dbReference type="EMBL" id="MFI2230956.1"/>
    </source>
</evidence>
<feature type="domain" description="Acyl-CoA thioesterase-like C-terminal" evidence="3">
    <location>
        <begin position="167"/>
        <end position="295"/>
    </location>
</feature>
<dbReference type="Pfam" id="PF20789">
    <property type="entry name" value="4HBT_3C"/>
    <property type="match status" value="1"/>
</dbReference>
<comment type="caution">
    <text evidence="4">The sequence shown here is derived from an EMBL/GenBank/DDBJ whole genome shotgun (WGS) entry which is preliminary data.</text>
</comment>
<dbReference type="InterPro" id="IPR029069">
    <property type="entry name" value="HotDog_dom_sf"/>
</dbReference>
<dbReference type="Proteomes" id="UP001611494">
    <property type="component" value="Unassembled WGS sequence"/>
</dbReference>